<comment type="caution">
    <text evidence="5">The sequence shown here is derived from an EMBL/GenBank/DDBJ whole genome shotgun (WGS) entry which is preliminary data.</text>
</comment>
<proteinExistence type="predicted"/>
<evidence type="ECO:0000313" key="6">
    <source>
        <dbReference type="Proteomes" id="UP000183940"/>
    </source>
</evidence>
<evidence type="ECO:0000256" key="2">
    <source>
        <dbReference type="ARBA" id="ARBA00022741"/>
    </source>
</evidence>
<dbReference type="EMBL" id="MLAW01000046">
    <property type="protein sequence ID" value="OJJ20737.1"/>
    <property type="molecule type" value="Genomic_DNA"/>
</dbReference>
<dbReference type="InterPro" id="IPR009080">
    <property type="entry name" value="tRNAsynth_Ia_anticodon-bd"/>
</dbReference>
<dbReference type="Proteomes" id="UP000183940">
    <property type="component" value="Unassembled WGS sequence"/>
</dbReference>
<keyword evidence="3" id="KW-0067">ATP-binding</keyword>
<dbReference type="AlphaFoldDB" id="A0A1L9QM31"/>
<evidence type="ECO:0000256" key="1">
    <source>
        <dbReference type="ARBA" id="ARBA00022598"/>
    </source>
</evidence>
<accession>A0A1L9QM31</accession>
<name>A0A1L9QM31_9CYAN</name>
<keyword evidence="1" id="KW-0436">Ligase</keyword>
<dbReference type="GO" id="GO:0006420">
    <property type="term" value="P:arginyl-tRNA aminoacylation"/>
    <property type="evidence" value="ECO:0007669"/>
    <property type="project" value="InterPro"/>
</dbReference>
<dbReference type="GO" id="GO:0005524">
    <property type="term" value="F:ATP binding"/>
    <property type="evidence" value="ECO:0007669"/>
    <property type="project" value="UniProtKB-KW"/>
</dbReference>
<keyword evidence="6" id="KW-1185">Reference proteome</keyword>
<dbReference type="GO" id="GO:0004814">
    <property type="term" value="F:arginine-tRNA ligase activity"/>
    <property type="evidence" value="ECO:0007669"/>
    <property type="project" value="InterPro"/>
</dbReference>
<dbReference type="STRING" id="1925591.BI308_20305"/>
<dbReference type="Pfam" id="PF05746">
    <property type="entry name" value="DALR_1"/>
    <property type="match status" value="1"/>
</dbReference>
<feature type="domain" description="DALR anticodon binding" evidence="4">
    <location>
        <begin position="145"/>
        <end position="277"/>
    </location>
</feature>
<dbReference type="SUPFAM" id="SSF47323">
    <property type="entry name" value="Anticodon-binding domain of a subclass of class I aminoacyl-tRNA synthetases"/>
    <property type="match status" value="1"/>
</dbReference>
<evidence type="ECO:0000256" key="3">
    <source>
        <dbReference type="ARBA" id="ARBA00022840"/>
    </source>
</evidence>
<gene>
    <name evidence="5" type="ORF">BI308_20305</name>
</gene>
<reference evidence="5" key="1">
    <citation type="submission" date="2016-10" db="EMBL/GenBank/DDBJ databases">
        <title>CRISPR-Cas defence system in Roseofilum reptotaenium: evidence of a bacteriophage-cyanobacterium arms race in the coral black band disease.</title>
        <authorList>
            <person name="Buerger P."/>
            <person name="Wood-Charlson E.M."/>
            <person name="Weynberg K.D."/>
            <person name="Willis B."/>
            <person name="Van Oppen M.J."/>
        </authorList>
    </citation>
    <scope>NUCLEOTIDE SEQUENCE [LARGE SCALE GENOMIC DNA]</scope>
    <source>
        <strain evidence="5">AO1-A</strain>
    </source>
</reference>
<evidence type="ECO:0000259" key="4">
    <source>
        <dbReference type="SMART" id="SM00836"/>
    </source>
</evidence>
<sequence>MKKNLQKAIHQGIETSFVSLKREEIPVELLPEHQPLGYQSAIALKLSSYSGLTSLHLAKQLLEFLSLQENLFAFSLSVRSPGWLQFHYCDLGLAEQLQAFLLTPFVLTAPRAAMEYPVESSTLCNTTLFPKTDPHSPEVFTWQAAHARCCALLRLAQHQGLMSLDESTLKIVEPDRIPWLDDGKFQLVHPSEQTLIRSLLHIWDTLNDDRASPRLPSLTGKLSQDLLRFDRQCRIWGSTLKENRPLSLSRLALVAIARKTLKTLLEKGLNLIAPPEL</sequence>
<dbReference type="Gene3D" id="1.10.730.10">
    <property type="entry name" value="Isoleucyl-tRNA Synthetase, Domain 1"/>
    <property type="match status" value="1"/>
</dbReference>
<evidence type="ECO:0000313" key="5">
    <source>
        <dbReference type="EMBL" id="OJJ20737.1"/>
    </source>
</evidence>
<organism evidence="5 6">
    <name type="scientific">Roseofilum reptotaenium AO1-A</name>
    <dbReference type="NCBI Taxonomy" id="1925591"/>
    <lineage>
        <taxon>Bacteria</taxon>
        <taxon>Bacillati</taxon>
        <taxon>Cyanobacteriota</taxon>
        <taxon>Cyanophyceae</taxon>
        <taxon>Desertifilales</taxon>
        <taxon>Desertifilaceae</taxon>
        <taxon>Roseofilum</taxon>
    </lineage>
</organism>
<dbReference type="InterPro" id="IPR008909">
    <property type="entry name" value="DALR_anticod-bd"/>
</dbReference>
<dbReference type="SMART" id="SM00836">
    <property type="entry name" value="DALR_1"/>
    <property type="match status" value="1"/>
</dbReference>
<protein>
    <recommendedName>
        <fullName evidence="4">DALR anticodon binding domain-containing protein</fullName>
    </recommendedName>
</protein>
<keyword evidence="2" id="KW-0547">Nucleotide-binding</keyword>